<evidence type="ECO:0000313" key="14">
    <source>
        <dbReference type="EMBL" id="KAH6592926.1"/>
    </source>
</evidence>
<comment type="cofactor">
    <cofactor evidence="1">
        <name>Mg(2+)</name>
        <dbReference type="ChEBI" id="CHEBI:18420"/>
    </cofactor>
</comment>
<evidence type="ECO:0000256" key="12">
    <source>
        <dbReference type="ARBA" id="ARBA00023254"/>
    </source>
</evidence>
<dbReference type="PANTHER" id="PTHR21077:SF5">
    <property type="entry name" value="CROSSOVER JUNCTION ENDONUCLEASE MMS4"/>
    <property type="match status" value="1"/>
</dbReference>
<evidence type="ECO:0000313" key="15">
    <source>
        <dbReference type="Proteomes" id="UP001648503"/>
    </source>
</evidence>
<keyword evidence="6" id="KW-0227">DNA damage</keyword>
<keyword evidence="10" id="KW-0234">DNA repair</keyword>
<dbReference type="Pfam" id="PF21292">
    <property type="entry name" value="EME1-MUS81_C"/>
    <property type="match status" value="1"/>
</dbReference>
<feature type="compositionally biased region" description="Basic and acidic residues" evidence="13">
    <location>
        <begin position="313"/>
        <end position="331"/>
    </location>
</feature>
<evidence type="ECO:0000256" key="13">
    <source>
        <dbReference type="SAM" id="MobiDB-lite"/>
    </source>
</evidence>
<keyword evidence="5" id="KW-0255">Endonuclease</keyword>
<keyword evidence="9" id="KW-0233">DNA recombination</keyword>
<dbReference type="EMBL" id="JAFCIX010000365">
    <property type="protein sequence ID" value="KAH6592926.1"/>
    <property type="molecule type" value="Genomic_DNA"/>
</dbReference>
<keyword evidence="15" id="KW-1185">Reference proteome</keyword>
<evidence type="ECO:0000256" key="2">
    <source>
        <dbReference type="ARBA" id="ARBA00004123"/>
    </source>
</evidence>
<protein>
    <recommendedName>
        <fullName evidence="16">ERCC4 domain-containing protein</fullName>
    </recommendedName>
</protein>
<evidence type="ECO:0008006" key="16">
    <source>
        <dbReference type="Google" id="ProtNLM"/>
    </source>
</evidence>
<evidence type="ECO:0000256" key="1">
    <source>
        <dbReference type="ARBA" id="ARBA00001946"/>
    </source>
</evidence>
<dbReference type="Gene3D" id="1.10.150.670">
    <property type="entry name" value="Crossover junction endonuclease EME1, DNA-binding domain"/>
    <property type="match status" value="1"/>
</dbReference>
<accession>A0ABQ8F6Q6</accession>
<evidence type="ECO:0000256" key="11">
    <source>
        <dbReference type="ARBA" id="ARBA00023242"/>
    </source>
</evidence>
<keyword evidence="12" id="KW-0469">Meiosis</keyword>
<sequence>MSQKPSQNQLQLWAEQVLSMSPDTTLEDALLDLAKTGSLERTMNRIFDGQFLEGTERDLSLVVMKECSSLPNDCMRTPNQRQFCQSNNVILISDTPLVSTPTKRYNIEPSPTRRANYTKLADLAHSFLVDSALWPDSAPRNFTPQHNTQCDRDIIFEGSPQLTPRQPPVRQSQKTNRNTSQDRDVVTVLDSSDSSDSDTIDRDNSLRKRDSGFKKNLKEISQRVESHPKTKHILREDTESESSQGSRNVFDHSKSHLKIIASDSFDSDEEDTDWSDLLRIIPSKKRELASSEIDTMERTRAVKRLSKTTSIENSDKEMQSRLKNAEKERKKVEKQLSKDAAVLERKASAAWHASNKIRSKAECSQEITAEFSGEWANSLIKNHCIESLKAVGIQTRLVSHTTANPTITWERQTNRKWNSDISSWEPCSLIVSREAFALVLLTGKEVAELCVGTDLSKHFQSMVLAFPGSRIIYLIEDLDAFYKSRLRTHQSHYTRQIRSALVSANQSRDTTAGADIPADSLSNNASDAPSSQSSQPRSFIHASVSDGIPSRQTVDEHLARLHFFSKGRCLINSTRASETSLWIVSFSEQIALSAEHEHRATETINMRFGDKVKSGKSATESWNRMLQQISQVTCGKAAAICERYPTFRKLMSAYEHCESVAIAEHLLVGIKVAATGHAIGAGLSKRIYSVLCSTDSTELVP</sequence>
<organism evidence="14 15">
    <name type="scientific">Batrachochytrium salamandrivorans</name>
    <dbReference type="NCBI Taxonomy" id="1357716"/>
    <lineage>
        <taxon>Eukaryota</taxon>
        <taxon>Fungi</taxon>
        <taxon>Fungi incertae sedis</taxon>
        <taxon>Chytridiomycota</taxon>
        <taxon>Chytridiomycota incertae sedis</taxon>
        <taxon>Chytridiomycetes</taxon>
        <taxon>Rhizophydiales</taxon>
        <taxon>Rhizophydiales incertae sedis</taxon>
        <taxon>Batrachochytrium</taxon>
    </lineage>
</organism>
<comment type="subcellular location">
    <subcellularLocation>
        <location evidence="2">Nucleus</location>
    </subcellularLocation>
</comment>
<evidence type="ECO:0000256" key="7">
    <source>
        <dbReference type="ARBA" id="ARBA00022801"/>
    </source>
</evidence>
<evidence type="ECO:0000256" key="3">
    <source>
        <dbReference type="ARBA" id="ARBA00022722"/>
    </source>
</evidence>
<comment type="caution">
    <text evidence="14">The sequence shown here is derived from an EMBL/GenBank/DDBJ whole genome shotgun (WGS) entry which is preliminary data.</text>
</comment>
<feature type="region of interest" description="Disordered" evidence="13">
    <location>
        <begin position="508"/>
        <end position="539"/>
    </location>
</feature>
<reference evidence="14 15" key="1">
    <citation type="submission" date="2021-02" db="EMBL/GenBank/DDBJ databases">
        <title>Variation within the Batrachochytrium salamandrivorans European outbreak.</title>
        <authorList>
            <person name="Kelly M."/>
            <person name="Pasmans F."/>
            <person name="Shea T.P."/>
            <person name="Munoz J.F."/>
            <person name="Carranza S."/>
            <person name="Cuomo C.A."/>
            <person name="Martel A."/>
        </authorList>
    </citation>
    <scope>NUCLEOTIDE SEQUENCE [LARGE SCALE GENOMIC DNA]</scope>
    <source>
        <strain evidence="14 15">AMFP18/2</strain>
    </source>
</reference>
<feature type="compositionally biased region" description="Low complexity" evidence="13">
    <location>
        <begin position="522"/>
        <end position="538"/>
    </location>
</feature>
<keyword evidence="8" id="KW-0460">Magnesium</keyword>
<keyword evidence="7" id="KW-0378">Hydrolase</keyword>
<proteinExistence type="predicted"/>
<dbReference type="Proteomes" id="UP001648503">
    <property type="component" value="Unassembled WGS sequence"/>
</dbReference>
<dbReference type="InterPro" id="IPR042530">
    <property type="entry name" value="EME1/EME2_C"/>
</dbReference>
<dbReference type="Gene3D" id="1.10.8.10">
    <property type="entry name" value="DNA helicase RuvA subunit, C-terminal domain"/>
    <property type="match status" value="1"/>
</dbReference>
<name>A0ABQ8F6Q6_9FUNG</name>
<feature type="compositionally biased region" description="Polar residues" evidence="13">
    <location>
        <begin position="160"/>
        <end position="179"/>
    </location>
</feature>
<dbReference type="Gene3D" id="3.40.50.10130">
    <property type="match status" value="1"/>
</dbReference>
<evidence type="ECO:0000256" key="4">
    <source>
        <dbReference type="ARBA" id="ARBA00022723"/>
    </source>
</evidence>
<dbReference type="InterPro" id="IPR033310">
    <property type="entry name" value="Mms4/EME1/EME2"/>
</dbReference>
<dbReference type="PANTHER" id="PTHR21077">
    <property type="entry name" value="EME1 PROTEIN"/>
    <property type="match status" value="1"/>
</dbReference>
<keyword evidence="3" id="KW-0540">Nuclease</keyword>
<keyword evidence="11" id="KW-0539">Nucleus</keyword>
<evidence type="ECO:0000256" key="8">
    <source>
        <dbReference type="ARBA" id="ARBA00022842"/>
    </source>
</evidence>
<evidence type="ECO:0000256" key="9">
    <source>
        <dbReference type="ARBA" id="ARBA00023172"/>
    </source>
</evidence>
<feature type="region of interest" description="Disordered" evidence="13">
    <location>
        <begin position="158"/>
        <end position="249"/>
    </location>
</feature>
<evidence type="ECO:0000256" key="10">
    <source>
        <dbReference type="ARBA" id="ARBA00023204"/>
    </source>
</evidence>
<feature type="region of interest" description="Disordered" evidence="13">
    <location>
        <begin position="299"/>
        <end position="331"/>
    </location>
</feature>
<gene>
    <name evidence="14" type="ORF">BASA50_007764</name>
</gene>
<keyword evidence="4" id="KW-0479">Metal-binding</keyword>
<evidence type="ECO:0000256" key="6">
    <source>
        <dbReference type="ARBA" id="ARBA00022763"/>
    </source>
</evidence>
<feature type="compositionally biased region" description="Basic and acidic residues" evidence="13">
    <location>
        <begin position="199"/>
        <end position="237"/>
    </location>
</feature>
<evidence type="ECO:0000256" key="5">
    <source>
        <dbReference type="ARBA" id="ARBA00022759"/>
    </source>
</evidence>